<evidence type="ECO:0000256" key="3">
    <source>
        <dbReference type="ARBA" id="ARBA00023052"/>
    </source>
</evidence>
<proteinExistence type="inferred from homology"/>
<evidence type="ECO:0000313" key="5">
    <source>
        <dbReference type="EMBL" id="GAJ18667.1"/>
    </source>
</evidence>
<dbReference type="PANTHER" id="PTHR47514:SF1">
    <property type="entry name" value="TRANSKETOLASE N-TERMINAL SECTION-RELATED"/>
    <property type="match status" value="1"/>
</dbReference>
<gene>
    <name evidence="5" type="ORF">S12H4_62428</name>
</gene>
<dbReference type="AlphaFoldDB" id="X1VIU6"/>
<keyword evidence="3" id="KW-0786">Thiamine pyrophosphate</keyword>
<feature type="non-terminal residue" evidence="5">
    <location>
        <position position="82"/>
    </location>
</feature>
<accession>X1VIU6</accession>
<dbReference type="Gene3D" id="3.40.50.970">
    <property type="match status" value="1"/>
</dbReference>
<feature type="domain" description="Transketolase N-terminal" evidence="4">
    <location>
        <begin position="2"/>
        <end position="78"/>
    </location>
</feature>
<evidence type="ECO:0000256" key="1">
    <source>
        <dbReference type="ARBA" id="ARBA00001964"/>
    </source>
</evidence>
<dbReference type="EMBL" id="BARW01041875">
    <property type="protein sequence ID" value="GAJ18667.1"/>
    <property type="molecule type" value="Genomic_DNA"/>
</dbReference>
<evidence type="ECO:0000256" key="2">
    <source>
        <dbReference type="ARBA" id="ARBA00007131"/>
    </source>
</evidence>
<name>X1VIU6_9ZZZZ</name>
<sequence length="82" mass="9182">RWSDRDRFILSKGHACPVWYSCLAMRGYFPMKELKTLRRFESILQGHPDMLKTPGVDITTGSLGQGLSLGVGMALEGKLVKK</sequence>
<reference evidence="5" key="1">
    <citation type="journal article" date="2014" name="Front. Microbiol.">
        <title>High frequency of phylogenetically diverse reductive dehalogenase-homologous genes in deep subseafloor sedimentary metagenomes.</title>
        <authorList>
            <person name="Kawai M."/>
            <person name="Futagami T."/>
            <person name="Toyoda A."/>
            <person name="Takaki Y."/>
            <person name="Nishi S."/>
            <person name="Hori S."/>
            <person name="Arai W."/>
            <person name="Tsubouchi T."/>
            <person name="Morono Y."/>
            <person name="Uchiyama I."/>
            <person name="Ito T."/>
            <person name="Fujiyama A."/>
            <person name="Inagaki F."/>
            <person name="Takami H."/>
        </authorList>
    </citation>
    <scope>NUCLEOTIDE SEQUENCE</scope>
    <source>
        <strain evidence="5">Expedition CK06-06</strain>
    </source>
</reference>
<comment type="cofactor">
    <cofactor evidence="1">
        <name>thiamine diphosphate</name>
        <dbReference type="ChEBI" id="CHEBI:58937"/>
    </cofactor>
</comment>
<protein>
    <recommendedName>
        <fullName evidence="4">Transketolase N-terminal domain-containing protein</fullName>
    </recommendedName>
</protein>
<dbReference type="SUPFAM" id="SSF52518">
    <property type="entry name" value="Thiamin diphosphate-binding fold (THDP-binding)"/>
    <property type="match status" value="1"/>
</dbReference>
<comment type="similarity">
    <text evidence="2">Belongs to the transketolase family.</text>
</comment>
<dbReference type="PANTHER" id="PTHR47514">
    <property type="entry name" value="TRANSKETOLASE N-TERMINAL SECTION-RELATED"/>
    <property type="match status" value="1"/>
</dbReference>
<comment type="caution">
    <text evidence="5">The sequence shown here is derived from an EMBL/GenBank/DDBJ whole genome shotgun (WGS) entry which is preliminary data.</text>
</comment>
<feature type="non-terminal residue" evidence="5">
    <location>
        <position position="1"/>
    </location>
</feature>
<dbReference type="InterPro" id="IPR005474">
    <property type="entry name" value="Transketolase_N"/>
</dbReference>
<evidence type="ECO:0000259" key="4">
    <source>
        <dbReference type="Pfam" id="PF00456"/>
    </source>
</evidence>
<dbReference type="InterPro" id="IPR029061">
    <property type="entry name" value="THDP-binding"/>
</dbReference>
<dbReference type="Pfam" id="PF00456">
    <property type="entry name" value="Transketolase_N"/>
    <property type="match status" value="1"/>
</dbReference>
<organism evidence="5">
    <name type="scientific">marine sediment metagenome</name>
    <dbReference type="NCBI Taxonomy" id="412755"/>
    <lineage>
        <taxon>unclassified sequences</taxon>
        <taxon>metagenomes</taxon>
        <taxon>ecological metagenomes</taxon>
    </lineage>
</organism>